<evidence type="ECO:0000313" key="1">
    <source>
        <dbReference type="EMBL" id="SQB34110.1"/>
    </source>
</evidence>
<dbReference type="Gene3D" id="3.40.50.12090">
    <property type="match status" value="3"/>
</dbReference>
<dbReference type="PANTHER" id="PTHR30032">
    <property type="entry name" value="N-ACETYLMURAMOYL-L-ALANINE AMIDASE-RELATED"/>
    <property type="match status" value="1"/>
</dbReference>
<keyword evidence="1" id="KW-0378">Hydrolase</keyword>
<dbReference type="EMBL" id="UAWC01000006">
    <property type="protein sequence ID" value="SQB34110.1"/>
    <property type="molecule type" value="Genomic_DNA"/>
</dbReference>
<dbReference type="InterPro" id="IPR051922">
    <property type="entry name" value="Bact_Sporulation_Assoc"/>
</dbReference>
<protein>
    <submittedName>
        <fullName evidence="1">Cwp66 homolog/N-acetylmuramoyl-L-alanine amidase</fullName>
        <ecNumber evidence="1">3.5.1.28</ecNumber>
    </submittedName>
</protein>
<dbReference type="EC" id="3.5.1.28" evidence="1"/>
<name>A0A2X2Y6H6_CLOCO</name>
<dbReference type="RefSeq" id="WP_111921343.1">
    <property type="nucleotide sequence ID" value="NZ_UAWC01000006.1"/>
</dbReference>
<evidence type="ECO:0000313" key="2">
    <source>
        <dbReference type="Proteomes" id="UP000250223"/>
    </source>
</evidence>
<dbReference type="GO" id="GO:0008745">
    <property type="term" value="F:N-acetylmuramoyl-L-alanine amidase activity"/>
    <property type="evidence" value="ECO:0007669"/>
    <property type="project" value="UniProtKB-EC"/>
</dbReference>
<dbReference type="Pfam" id="PF04122">
    <property type="entry name" value="CW_binding_2"/>
    <property type="match status" value="3"/>
</dbReference>
<dbReference type="AlphaFoldDB" id="A0A2X2Y6H6"/>
<proteinExistence type="predicted"/>
<dbReference type="PANTHER" id="PTHR30032:SF8">
    <property type="entry name" value="GERMINATION-SPECIFIC N-ACETYLMURAMOYL-L-ALANINE AMIDASE"/>
    <property type="match status" value="1"/>
</dbReference>
<accession>A0A2X2Y6H6</accession>
<dbReference type="InterPro" id="IPR007253">
    <property type="entry name" value="Cell_wall-bd_2"/>
</dbReference>
<organism evidence="1 2">
    <name type="scientific">Clostridium cochlearium</name>
    <dbReference type="NCBI Taxonomy" id="1494"/>
    <lineage>
        <taxon>Bacteria</taxon>
        <taxon>Bacillati</taxon>
        <taxon>Bacillota</taxon>
        <taxon>Clostridia</taxon>
        <taxon>Eubacteriales</taxon>
        <taxon>Clostridiaceae</taxon>
        <taxon>Clostridium</taxon>
    </lineage>
</organism>
<reference evidence="1 2" key="1">
    <citation type="submission" date="2018-06" db="EMBL/GenBank/DDBJ databases">
        <authorList>
            <consortium name="Pathogen Informatics"/>
            <person name="Doyle S."/>
        </authorList>
    </citation>
    <scope>NUCLEOTIDE SEQUENCE [LARGE SCALE GENOMIC DNA]</scope>
    <source>
        <strain evidence="1 2">NCTC13028</strain>
    </source>
</reference>
<gene>
    <name evidence="1" type="primary">lytC_9</name>
    <name evidence="1" type="ORF">NCTC13028_01004</name>
</gene>
<sequence>MIKKRIIFNVIATISTSIFLSNVFILSKVSAAAYSKSERIYGKNRYETAVKISQKGWERGANCAILASGEGYADALCAAPLAKINDAPILLAQKNKLDLNVLRELKRLGVKNVYIIGGQGSISKEVEDKIKSETNSKIERIEGKNRYETSIKIAEKLEKSKKNTGTVNENKKSKELILASGENYADALSAAPIGAIREIPIVLTKSNELPKETKEYIEKVNANKTYIIGGQASISDSIENSILGSKRIYGKDRFETNVAVAKAFPSDFDFKSYYVALGVGPTGGEFADALAASAIAAKNSAPVILTSKELTDVTKTLSQENFLPSSKITVLGGTNNIPEETVQNMRAVAELMNEEEGLYDRDVKESAVITAKDVTVNHITINGNLYIEESDAEIFKVKVNGTIFINPGENGECKLEDVEAEKIVILSGTDRGIFFKDVRADKLEVRNKNKTRVVLEELTKFKKTEVLTATILQNMLGSFGEVSIKDTLKDKDIELHGAFHEKIILEGSVNLNAFPANYIEKIEIRTGKNDEILLDGNCREVEVYSGANIKVTKNTKGDIIAKTLEAENCAKIDMPQNLNIKVKNFKLYNITGEGREQFIN</sequence>
<dbReference type="Proteomes" id="UP000250223">
    <property type="component" value="Unassembled WGS sequence"/>
</dbReference>